<evidence type="ECO:0000256" key="7">
    <source>
        <dbReference type="ARBA" id="ARBA00022840"/>
    </source>
</evidence>
<evidence type="ECO:0000313" key="12">
    <source>
        <dbReference type="Proteomes" id="UP000185696"/>
    </source>
</evidence>
<keyword evidence="8" id="KW-0902">Two-component regulatory system</keyword>
<keyword evidence="3" id="KW-0597">Phosphoprotein</keyword>
<dbReference type="InterPro" id="IPR050482">
    <property type="entry name" value="Sensor_HK_TwoCompSys"/>
</dbReference>
<evidence type="ECO:0000256" key="9">
    <source>
        <dbReference type="SAM" id="Phobius"/>
    </source>
</evidence>
<proteinExistence type="predicted"/>
<evidence type="ECO:0000259" key="10">
    <source>
        <dbReference type="SMART" id="SM00387"/>
    </source>
</evidence>
<comment type="catalytic activity">
    <reaction evidence="1">
        <text>ATP + protein L-histidine = ADP + protein N-phospho-L-histidine.</text>
        <dbReference type="EC" id="2.7.13.3"/>
    </reaction>
</comment>
<dbReference type="InterPro" id="IPR036890">
    <property type="entry name" value="HATPase_C_sf"/>
</dbReference>
<feature type="domain" description="Histidine kinase/HSP90-like ATPase" evidence="10">
    <location>
        <begin position="294"/>
        <end position="383"/>
    </location>
</feature>
<feature type="transmembrane region" description="Helical" evidence="9">
    <location>
        <begin position="12"/>
        <end position="31"/>
    </location>
</feature>
<accession>A0A7Z0WTJ8</accession>
<keyword evidence="9" id="KW-0472">Membrane</keyword>
<feature type="transmembrane region" description="Helical" evidence="9">
    <location>
        <begin position="74"/>
        <end position="92"/>
    </location>
</feature>
<dbReference type="PANTHER" id="PTHR24421">
    <property type="entry name" value="NITRATE/NITRITE SENSOR PROTEIN NARX-RELATED"/>
    <property type="match status" value="1"/>
</dbReference>
<dbReference type="PANTHER" id="PTHR24421:SF10">
    <property type="entry name" value="NITRATE_NITRITE SENSOR PROTEIN NARQ"/>
    <property type="match status" value="1"/>
</dbReference>
<dbReference type="Gene3D" id="1.20.5.1930">
    <property type="match status" value="1"/>
</dbReference>
<dbReference type="CDD" id="cd16917">
    <property type="entry name" value="HATPase_UhpB-NarQ-NarX-like"/>
    <property type="match status" value="1"/>
</dbReference>
<evidence type="ECO:0000256" key="6">
    <source>
        <dbReference type="ARBA" id="ARBA00022777"/>
    </source>
</evidence>
<dbReference type="Proteomes" id="UP000185696">
    <property type="component" value="Unassembled WGS sequence"/>
</dbReference>
<keyword evidence="9" id="KW-0812">Transmembrane</keyword>
<dbReference type="EC" id="2.7.13.3" evidence="2"/>
<keyword evidence="4" id="KW-0808">Transferase</keyword>
<evidence type="ECO:0000256" key="1">
    <source>
        <dbReference type="ARBA" id="ARBA00000085"/>
    </source>
</evidence>
<evidence type="ECO:0000313" key="11">
    <source>
        <dbReference type="EMBL" id="OLF14582.1"/>
    </source>
</evidence>
<dbReference type="OrthoDB" id="227596at2"/>
<keyword evidence="7" id="KW-0067">ATP-binding</keyword>
<organism evidence="11 12">
    <name type="scientific">Actinophytocola xinjiangensis</name>
    <dbReference type="NCBI Taxonomy" id="485602"/>
    <lineage>
        <taxon>Bacteria</taxon>
        <taxon>Bacillati</taxon>
        <taxon>Actinomycetota</taxon>
        <taxon>Actinomycetes</taxon>
        <taxon>Pseudonocardiales</taxon>
        <taxon>Pseudonocardiaceae</taxon>
    </lineage>
</organism>
<evidence type="ECO:0000256" key="4">
    <source>
        <dbReference type="ARBA" id="ARBA00022679"/>
    </source>
</evidence>
<dbReference type="GO" id="GO:0046983">
    <property type="term" value="F:protein dimerization activity"/>
    <property type="evidence" value="ECO:0007669"/>
    <property type="project" value="InterPro"/>
</dbReference>
<dbReference type="Gene3D" id="3.30.565.10">
    <property type="entry name" value="Histidine kinase-like ATPase, C-terminal domain"/>
    <property type="match status" value="1"/>
</dbReference>
<gene>
    <name evidence="11" type="ORF">BLA60_04500</name>
</gene>
<feature type="transmembrane region" description="Helical" evidence="9">
    <location>
        <begin position="51"/>
        <end position="67"/>
    </location>
</feature>
<keyword evidence="6 11" id="KW-0418">Kinase</keyword>
<sequence length="388" mass="40759">MPLLRRVPPGVWVALVWFVAALAPIVEYVVLPPRHEYSLNYPRRGLDPVEARVLLALAAALVVAGCGRLRRQPLVGYALVLAGTVVSTLAWGQDGIPPTQFLAVDVALCHVAATQPRRGSLVAAGGTLCVLAGYLVARADLGTVPEAFLGLTAALAWLVGNSVSQARAHTRQLNAQAAAQAVTAERLRIAREMHDTVAHSIGIIALQAGAAVRVAETQPARAREAMRVVERTGRETLSGLQHMLGALRESGDDRPPLRPAAGLADVEQLASTTTAAGVPVRVRWEGDHRPLPTDVDLAAFRIIQESVTNAVRHSGTDTCEVTIDHRPGELAIEIRDHGTGEVTGTGYGLAGMRERAALLHGDLIAGPHPAGGFLVSARLPIPVAAGAG</sequence>
<dbReference type="GO" id="GO:0016020">
    <property type="term" value="C:membrane"/>
    <property type="evidence" value="ECO:0007669"/>
    <property type="project" value="InterPro"/>
</dbReference>
<protein>
    <recommendedName>
        <fullName evidence="2">histidine kinase</fullName>
        <ecNumber evidence="2">2.7.13.3</ecNumber>
    </recommendedName>
</protein>
<dbReference type="InterPro" id="IPR003594">
    <property type="entry name" value="HATPase_dom"/>
</dbReference>
<keyword evidence="9" id="KW-1133">Transmembrane helix</keyword>
<dbReference type="Pfam" id="PF02518">
    <property type="entry name" value="HATPase_c"/>
    <property type="match status" value="1"/>
</dbReference>
<dbReference type="GO" id="GO:0000155">
    <property type="term" value="F:phosphorelay sensor kinase activity"/>
    <property type="evidence" value="ECO:0007669"/>
    <property type="project" value="InterPro"/>
</dbReference>
<evidence type="ECO:0000256" key="5">
    <source>
        <dbReference type="ARBA" id="ARBA00022741"/>
    </source>
</evidence>
<evidence type="ECO:0000256" key="2">
    <source>
        <dbReference type="ARBA" id="ARBA00012438"/>
    </source>
</evidence>
<name>A0A7Z0WTJ8_9PSEU</name>
<dbReference type="SUPFAM" id="SSF55874">
    <property type="entry name" value="ATPase domain of HSP90 chaperone/DNA topoisomerase II/histidine kinase"/>
    <property type="match status" value="1"/>
</dbReference>
<keyword evidence="12" id="KW-1185">Reference proteome</keyword>
<dbReference type="SMART" id="SM00387">
    <property type="entry name" value="HATPase_c"/>
    <property type="match status" value="1"/>
</dbReference>
<evidence type="ECO:0000256" key="3">
    <source>
        <dbReference type="ARBA" id="ARBA00022553"/>
    </source>
</evidence>
<dbReference type="Pfam" id="PF07730">
    <property type="entry name" value="HisKA_3"/>
    <property type="match status" value="1"/>
</dbReference>
<dbReference type="AlphaFoldDB" id="A0A7Z0WTJ8"/>
<dbReference type="InterPro" id="IPR011712">
    <property type="entry name" value="Sig_transdc_His_kin_sub3_dim/P"/>
</dbReference>
<reference evidence="11 12" key="1">
    <citation type="submission" date="2016-12" db="EMBL/GenBank/DDBJ databases">
        <title>The draft genome sequence of Actinophytocola xinjiangensis.</title>
        <authorList>
            <person name="Wang W."/>
            <person name="Yuan L."/>
        </authorList>
    </citation>
    <scope>NUCLEOTIDE SEQUENCE [LARGE SCALE GENOMIC DNA]</scope>
    <source>
        <strain evidence="11 12">CGMCC 4.4663</strain>
    </source>
</reference>
<keyword evidence="5" id="KW-0547">Nucleotide-binding</keyword>
<dbReference type="GO" id="GO:0005524">
    <property type="term" value="F:ATP binding"/>
    <property type="evidence" value="ECO:0007669"/>
    <property type="project" value="UniProtKB-KW"/>
</dbReference>
<comment type="caution">
    <text evidence="11">The sequence shown here is derived from an EMBL/GenBank/DDBJ whole genome shotgun (WGS) entry which is preliminary data.</text>
</comment>
<evidence type="ECO:0000256" key="8">
    <source>
        <dbReference type="ARBA" id="ARBA00023012"/>
    </source>
</evidence>
<dbReference type="EMBL" id="MSIF01000001">
    <property type="protein sequence ID" value="OLF14582.1"/>
    <property type="molecule type" value="Genomic_DNA"/>
</dbReference>